<keyword evidence="6 8" id="KW-0315">Glutamine amidotransferase</keyword>
<dbReference type="Gene3D" id="3.40.50.880">
    <property type="match status" value="1"/>
</dbReference>
<evidence type="ECO:0000256" key="7">
    <source>
        <dbReference type="ARBA" id="ARBA00048816"/>
    </source>
</evidence>
<dbReference type="NCBIfam" id="TIGR01368">
    <property type="entry name" value="CPSaseIIsmall"/>
    <property type="match status" value="1"/>
</dbReference>
<feature type="binding site" evidence="8">
    <location>
        <position position="250"/>
    </location>
    <ligand>
        <name>L-glutamine</name>
        <dbReference type="ChEBI" id="CHEBI:58359"/>
    </ligand>
</feature>
<comment type="pathway">
    <text evidence="8">Pyrimidine metabolism; UMP biosynthesis via de novo pathway; (S)-dihydroorotate from bicarbonate: step 1/3.</text>
</comment>
<dbReference type="SUPFAM" id="SSF52317">
    <property type="entry name" value="Class I glutamine amidotransferase-like"/>
    <property type="match status" value="1"/>
</dbReference>
<evidence type="ECO:0000313" key="11">
    <source>
        <dbReference type="Proteomes" id="UP000199516"/>
    </source>
</evidence>
<dbReference type="UniPathway" id="UPA00068">
    <property type="reaction ID" value="UER00171"/>
</dbReference>
<feature type="binding site" evidence="8">
    <location>
        <position position="291"/>
    </location>
    <ligand>
        <name>L-glutamine</name>
        <dbReference type="ChEBI" id="CHEBI:58359"/>
    </ligand>
</feature>
<dbReference type="RefSeq" id="WP_091657419.1">
    <property type="nucleotide sequence ID" value="NZ_FONT01000001.1"/>
</dbReference>
<dbReference type="PRINTS" id="PR00099">
    <property type="entry name" value="CPSGATASE"/>
</dbReference>
<feature type="domain" description="Carbamoyl-phosphate synthase small subunit N-terminal" evidence="9">
    <location>
        <begin position="1"/>
        <end position="131"/>
    </location>
</feature>
<comment type="similarity">
    <text evidence="2 8">Belongs to the CarA family.</text>
</comment>
<dbReference type="InterPro" id="IPR006274">
    <property type="entry name" value="CarbamoylP_synth_ssu"/>
</dbReference>
<keyword evidence="3 8" id="KW-0436">Ligase</keyword>
<dbReference type="PROSITE" id="PS51273">
    <property type="entry name" value="GATASE_TYPE_1"/>
    <property type="match status" value="1"/>
</dbReference>
<dbReference type="UniPathway" id="UPA00070">
    <property type="reaction ID" value="UER00115"/>
</dbReference>
<dbReference type="Proteomes" id="UP000199516">
    <property type="component" value="Unassembled WGS sequence"/>
</dbReference>
<feature type="binding site" evidence="8">
    <location>
        <position position="247"/>
    </location>
    <ligand>
        <name>L-glutamine</name>
        <dbReference type="ChEBI" id="CHEBI:58359"/>
    </ligand>
</feature>
<keyword evidence="8" id="KW-0028">Amino-acid biosynthesis</keyword>
<keyword evidence="5 8" id="KW-0067">ATP-binding</keyword>
<dbReference type="Gene3D" id="3.50.30.20">
    <property type="entry name" value="Carbamoyl-phosphate synthase small subunit, N-terminal domain"/>
    <property type="match status" value="1"/>
</dbReference>
<feature type="binding site" evidence="8">
    <location>
        <position position="290"/>
    </location>
    <ligand>
        <name>L-glutamine</name>
        <dbReference type="ChEBI" id="CHEBI:58359"/>
    </ligand>
</feature>
<dbReference type="InterPro" id="IPR036480">
    <property type="entry name" value="CarbP_synth_ssu_N_sf"/>
</dbReference>
<dbReference type="InterPro" id="IPR050472">
    <property type="entry name" value="Anth_synth/Amidotransfase"/>
</dbReference>
<dbReference type="GO" id="GO:0005524">
    <property type="term" value="F:ATP binding"/>
    <property type="evidence" value="ECO:0007669"/>
    <property type="project" value="UniProtKB-UniRule"/>
</dbReference>
<comment type="pathway">
    <text evidence="1 8">Amino-acid biosynthesis; L-arginine biosynthesis; carbamoyl phosphate from bicarbonate: step 1/1.</text>
</comment>
<dbReference type="GO" id="GO:0006541">
    <property type="term" value="P:glutamine metabolic process"/>
    <property type="evidence" value="ECO:0007669"/>
    <property type="project" value="InterPro"/>
</dbReference>
<dbReference type="GO" id="GO:0044205">
    <property type="term" value="P:'de novo' UMP biosynthetic process"/>
    <property type="evidence" value="ECO:0007669"/>
    <property type="project" value="UniProtKB-UniRule"/>
</dbReference>
<dbReference type="SMART" id="SM01097">
    <property type="entry name" value="CPSase_sm_chain"/>
    <property type="match status" value="1"/>
</dbReference>
<evidence type="ECO:0000256" key="4">
    <source>
        <dbReference type="ARBA" id="ARBA00022741"/>
    </source>
</evidence>
<evidence type="ECO:0000256" key="5">
    <source>
        <dbReference type="ARBA" id="ARBA00022840"/>
    </source>
</evidence>
<comment type="function">
    <text evidence="8">Small subunit of the glutamine-dependent carbamoyl phosphate synthetase (CPSase). CPSase catalyzes the formation of carbamoyl phosphate from the ammonia moiety of glutamine, carbonate, and phosphate donated by ATP, constituting the first step of 2 biosynthetic pathways, one leading to arginine and/or urea and the other to pyrimidine nucleotides. The small subunit (glutamine amidotransferase) binds and cleaves glutamine to supply the large subunit with the substrate ammonia.</text>
</comment>
<dbReference type="OrthoDB" id="9804328at2"/>
<dbReference type="HAMAP" id="MF_01209">
    <property type="entry name" value="CPSase_S_chain"/>
    <property type="match status" value="1"/>
</dbReference>
<feature type="active site" evidence="8">
    <location>
        <position position="333"/>
    </location>
</feature>
<organism evidence="10 11">
    <name type="scientific">Alteribacillus iranensis</name>
    <dbReference type="NCBI Taxonomy" id="930128"/>
    <lineage>
        <taxon>Bacteria</taxon>
        <taxon>Bacillati</taxon>
        <taxon>Bacillota</taxon>
        <taxon>Bacilli</taxon>
        <taxon>Bacillales</taxon>
        <taxon>Bacillaceae</taxon>
        <taxon>Alteribacillus</taxon>
    </lineage>
</organism>
<keyword evidence="4 8" id="KW-0547">Nucleotide-binding</keyword>
<dbReference type="AlphaFoldDB" id="A0A1I2A978"/>
<comment type="catalytic activity">
    <reaction evidence="7 8">
        <text>hydrogencarbonate + L-glutamine + 2 ATP + H2O = carbamoyl phosphate + L-glutamate + 2 ADP + phosphate + 2 H(+)</text>
        <dbReference type="Rhea" id="RHEA:18633"/>
        <dbReference type="ChEBI" id="CHEBI:15377"/>
        <dbReference type="ChEBI" id="CHEBI:15378"/>
        <dbReference type="ChEBI" id="CHEBI:17544"/>
        <dbReference type="ChEBI" id="CHEBI:29985"/>
        <dbReference type="ChEBI" id="CHEBI:30616"/>
        <dbReference type="ChEBI" id="CHEBI:43474"/>
        <dbReference type="ChEBI" id="CHEBI:58228"/>
        <dbReference type="ChEBI" id="CHEBI:58359"/>
        <dbReference type="ChEBI" id="CHEBI:456216"/>
        <dbReference type="EC" id="6.3.5.5"/>
    </reaction>
</comment>
<accession>A0A1I2A978</accession>
<dbReference type="InterPro" id="IPR002474">
    <property type="entry name" value="CarbamoylP_synth_ssu_N"/>
</dbReference>
<dbReference type="GO" id="GO:0006207">
    <property type="term" value="P:'de novo' pyrimidine nucleobase biosynthetic process"/>
    <property type="evidence" value="ECO:0007669"/>
    <property type="project" value="InterPro"/>
</dbReference>
<comment type="catalytic activity">
    <reaction evidence="8">
        <text>L-glutamine + H2O = L-glutamate + NH4(+)</text>
        <dbReference type="Rhea" id="RHEA:15889"/>
        <dbReference type="ChEBI" id="CHEBI:15377"/>
        <dbReference type="ChEBI" id="CHEBI:28938"/>
        <dbReference type="ChEBI" id="CHEBI:29985"/>
        <dbReference type="ChEBI" id="CHEBI:58359"/>
    </reaction>
</comment>
<evidence type="ECO:0000256" key="1">
    <source>
        <dbReference type="ARBA" id="ARBA00005077"/>
    </source>
</evidence>
<dbReference type="NCBIfam" id="NF009475">
    <property type="entry name" value="PRK12838.1"/>
    <property type="match status" value="1"/>
</dbReference>
<dbReference type="PRINTS" id="PR00096">
    <property type="entry name" value="GATASE"/>
</dbReference>
<dbReference type="EMBL" id="FONT01000001">
    <property type="protein sequence ID" value="SFE40422.1"/>
    <property type="molecule type" value="Genomic_DNA"/>
</dbReference>
<protein>
    <recommendedName>
        <fullName evidence="8">Carbamoyl phosphate synthase small chain</fullName>
        <ecNumber evidence="8">6.3.5.5</ecNumber>
    </recommendedName>
    <alternativeName>
        <fullName evidence="8">Carbamoyl phosphate synthetase glutamine chain</fullName>
    </alternativeName>
</protein>
<sequence length="367" mass="40138">MNRKLILENGAVFHGEGIGSDKEIKGEVVFTTSMTGYQETLSNPSNYGQIVTWTYPLAGGYGINRDDFEALNPAAGGMVVKESAEKPSNFRSISTLNEWLKLKSIPGISGVDTRRLTLLLRKEGSLRGCITAADADTQTVVNELKNFQPSCDQVGQVSTKNAYHAPGNGHRVVLMDFGAKHSLSRQLIGQDCDMFVLPYHATADEIFSYHPDGVVLSNGPGNPEDLEQARRVVQSLIGKVPIFGIGLGYQLLALACGANVVKMHTGHRGSNHPVKNLAKNKVDITYQNHGYVVETDSLQETDLEVTHVHINDGTPEGVSHRAHPAFGVQFYPEGAPGPEDTVELFDDFIEMMETYNNQNQPIKGMER</sequence>
<dbReference type="SUPFAM" id="SSF52021">
    <property type="entry name" value="Carbamoyl phosphate synthetase, small subunit N-terminal domain"/>
    <property type="match status" value="1"/>
</dbReference>
<dbReference type="GO" id="GO:0006526">
    <property type="term" value="P:L-arginine biosynthetic process"/>
    <property type="evidence" value="ECO:0007669"/>
    <property type="project" value="UniProtKB-UniRule"/>
</dbReference>
<dbReference type="InterPro" id="IPR029062">
    <property type="entry name" value="Class_I_gatase-like"/>
</dbReference>
<dbReference type="InterPro" id="IPR017926">
    <property type="entry name" value="GATASE"/>
</dbReference>
<feature type="region of interest" description="CPSase" evidence="8">
    <location>
        <begin position="1"/>
        <end position="170"/>
    </location>
</feature>
<reference evidence="10 11" key="1">
    <citation type="submission" date="2016-10" db="EMBL/GenBank/DDBJ databases">
        <authorList>
            <person name="de Groot N.N."/>
        </authorList>
    </citation>
    <scope>NUCLEOTIDE SEQUENCE [LARGE SCALE GENOMIC DNA]</scope>
    <source>
        <strain evidence="10 11">DSM 23995</strain>
    </source>
</reference>
<dbReference type="Pfam" id="PF00988">
    <property type="entry name" value="CPSase_sm_chain"/>
    <property type="match status" value="1"/>
</dbReference>
<gene>
    <name evidence="8" type="primary">carA</name>
    <name evidence="10" type="ORF">SAMN05192532_101729</name>
</gene>
<evidence type="ECO:0000313" key="10">
    <source>
        <dbReference type="EMBL" id="SFE40422.1"/>
    </source>
</evidence>
<feature type="binding site" evidence="8">
    <location>
        <position position="45"/>
    </location>
    <ligand>
        <name>L-glutamine</name>
        <dbReference type="ChEBI" id="CHEBI:58359"/>
    </ligand>
</feature>
<comment type="caution">
    <text evidence="8">Lacks conserved residue(s) required for the propagation of feature annotation.</text>
</comment>
<keyword evidence="8" id="KW-0055">Arginine biosynthesis</keyword>
<dbReference type="EC" id="6.3.5.5" evidence="8"/>
<feature type="binding site" evidence="8">
    <location>
        <position position="219"/>
    </location>
    <ligand>
        <name>L-glutamine</name>
        <dbReference type="ChEBI" id="CHEBI:58359"/>
    </ligand>
</feature>
<dbReference type="PANTHER" id="PTHR43418">
    <property type="entry name" value="MULTIFUNCTIONAL TRYPTOPHAN BIOSYNTHESIS PROTEIN-RELATED"/>
    <property type="match status" value="1"/>
</dbReference>
<evidence type="ECO:0000256" key="6">
    <source>
        <dbReference type="ARBA" id="ARBA00022962"/>
    </source>
</evidence>
<evidence type="ECO:0000256" key="3">
    <source>
        <dbReference type="ARBA" id="ARBA00022598"/>
    </source>
</evidence>
<dbReference type="PRINTS" id="PR00097">
    <property type="entry name" value="ANTSNTHASEII"/>
</dbReference>
<dbReference type="Pfam" id="PF00117">
    <property type="entry name" value="GATase"/>
    <property type="match status" value="1"/>
</dbReference>
<dbReference type="GO" id="GO:0004088">
    <property type="term" value="F:carbamoyl-phosphate synthase (glutamine-hydrolyzing) activity"/>
    <property type="evidence" value="ECO:0007669"/>
    <property type="project" value="UniProtKB-UniRule"/>
</dbReference>
<dbReference type="PANTHER" id="PTHR43418:SF7">
    <property type="entry name" value="CARBAMOYL-PHOSPHATE SYNTHASE SMALL CHAIN"/>
    <property type="match status" value="1"/>
</dbReference>
<evidence type="ECO:0000256" key="8">
    <source>
        <dbReference type="HAMAP-Rule" id="MF_01209"/>
    </source>
</evidence>
<comment type="subunit">
    <text evidence="8">Composed of two chains; the small (or glutamine) chain promotes the hydrolysis of glutamine to ammonia, which is used by the large (or ammonia) chain to synthesize carbamoyl phosphate. Tetramer of heterodimers (alpha,beta)4.</text>
</comment>
<proteinExistence type="inferred from homology"/>
<name>A0A1I2A978_9BACI</name>
<keyword evidence="8" id="KW-0665">Pyrimidine biosynthesis</keyword>
<feature type="binding site" evidence="8">
    <location>
        <position position="221"/>
    </location>
    <ligand>
        <name>L-glutamine</name>
        <dbReference type="ChEBI" id="CHEBI:58359"/>
    </ligand>
</feature>
<keyword evidence="11" id="KW-1185">Reference proteome</keyword>
<dbReference type="STRING" id="930128.SAMN05192532_101729"/>
<feature type="binding site" evidence="8">
    <location>
        <position position="288"/>
    </location>
    <ligand>
        <name>L-glutamine</name>
        <dbReference type="ChEBI" id="CHEBI:58359"/>
    </ligand>
</feature>
<dbReference type="GO" id="GO:0004359">
    <property type="term" value="F:glutaminase activity"/>
    <property type="evidence" value="ECO:0007669"/>
    <property type="project" value="RHEA"/>
</dbReference>
<evidence type="ECO:0000259" key="9">
    <source>
        <dbReference type="SMART" id="SM01097"/>
    </source>
</evidence>
<dbReference type="InterPro" id="IPR035686">
    <property type="entry name" value="CPSase_GATase1"/>
</dbReference>
<evidence type="ECO:0000256" key="2">
    <source>
        <dbReference type="ARBA" id="ARBA00007800"/>
    </source>
</evidence>
<dbReference type="CDD" id="cd01744">
    <property type="entry name" value="GATase1_CPSase"/>
    <property type="match status" value="1"/>
</dbReference>